<evidence type="ECO:0000259" key="2">
    <source>
        <dbReference type="PROSITE" id="PS50109"/>
    </source>
</evidence>
<protein>
    <submittedName>
        <fullName evidence="3">Autolysin sensor kinase</fullName>
        <ecNumber evidence="3">2.7.3.-</ecNumber>
    </submittedName>
</protein>
<feature type="transmembrane region" description="Helical" evidence="1">
    <location>
        <begin position="139"/>
        <end position="157"/>
    </location>
</feature>
<proteinExistence type="predicted"/>
<dbReference type="PROSITE" id="PS50109">
    <property type="entry name" value="HIS_KIN"/>
    <property type="match status" value="1"/>
</dbReference>
<dbReference type="GO" id="GO:0000155">
    <property type="term" value="F:phosphorelay sensor kinase activity"/>
    <property type="evidence" value="ECO:0007669"/>
    <property type="project" value="InterPro"/>
</dbReference>
<feature type="transmembrane region" description="Helical" evidence="1">
    <location>
        <begin position="270"/>
        <end position="289"/>
    </location>
</feature>
<gene>
    <name evidence="3" type="ORF">AVDCRST_MAG74-2074</name>
</gene>
<keyword evidence="1" id="KW-0472">Membrane</keyword>
<dbReference type="PANTHER" id="PTHR34220">
    <property type="entry name" value="SENSOR HISTIDINE KINASE YPDA"/>
    <property type="match status" value="1"/>
</dbReference>
<dbReference type="Gene3D" id="3.30.565.10">
    <property type="entry name" value="Histidine kinase-like ATPase, C-terminal domain"/>
    <property type="match status" value="1"/>
</dbReference>
<organism evidence="3">
    <name type="scientific">uncultured Pyrinomonadaceae bacterium</name>
    <dbReference type="NCBI Taxonomy" id="2283094"/>
    <lineage>
        <taxon>Bacteria</taxon>
        <taxon>Pseudomonadati</taxon>
        <taxon>Acidobacteriota</taxon>
        <taxon>Blastocatellia</taxon>
        <taxon>Blastocatellales</taxon>
        <taxon>Pyrinomonadaceae</taxon>
        <taxon>environmental samples</taxon>
    </lineage>
</organism>
<dbReference type="InterPro" id="IPR036890">
    <property type="entry name" value="HATPase_C_sf"/>
</dbReference>
<name>A0A6J4P6T8_9BACT</name>
<dbReference type="PANTHER" id="PTHR34220:SF7">
    <property type="entry name" value="SENSOR HISTIDINE KINASE YPDA"/>
    <property type="match status" value="1"/>
</dbReference>
<dbReference type="InterPro" id="IPR050640">
    <property type="entry name" value="Bact_2-comp_sensor_kinase"/>
</dbReference>
<evidence type="ECO:0000313" key="3">
    <source>
        <dbReference type="EMBL" id="CAA9407453.1"/>
    </source>
</evidence>
<dbReference type="AlphaFoldDB" id="A0A6J4P6T8"/>
<feature type="transmembrane region" description="Helical" evidence="1">
    <location>
        <begin position="228"/>
        <end position="250"/>
    </location>
</feature>
<dbReference type="SUPFAM" id="SSF55874">
    <property type="entry name" value="ATPase domain of HSP90 chaperone/DNA topoisomerase II/histidine kinase"/>
    <property type="match status" value="1"/>
</dbReference>
<evidence type="ECO:0000256" key="1">
    <source>
        <dbReference type="SAM" id="Phobius"/>
    </source>
</evidence>
<keyword evidence="3" id="KW-0808">Transferase</keyword>
<keyword evidence="3" id="KW-0418">Kinase</keyword>
<keyword evidence="1" id="KW-1133">Transmembrane helix</keyword>
<feature type="transmembrane region" description="Helical" evidence="1">
    <location>
        <begin position="77"/>
        <end position="97"/>
    </location>
</feature>
<feature type="domain" description="Histidine kinase" evidence="2">
    <location>
        <begin position="525"/>
        <end position="625"/>
    </location>
</feature>
<feature type="transmembrane region" description="Helical" evidence="1">
    <location>
        <begin position="109"/>
        <end position="127"/>
    </location>
</feature>
<dbReference type="EMBL" id="CADCUR010000182">
    <property type="protein sequence ID" value="CAA9407453.1"/>
    <property type="molecule type" value="Genomic_DNA"/>
</dbReference>
<dbReference type="GO" id="GO:0016020">
    <property type="term" value="C:membrane"/>
    <property type="evidence" value="ECO:0007669"/>
    <property type="project" value="InterPro"/>
</dbReference>
<dbReference type="Pfam" id="PF06580">
    <property type="entry name" value="His_kinase"/>
    <property type="match status" value="1"/>
</dbReference>
<keyword evidence="1" id="KW-0812">Transmembrane</keyword>
<dbReference type="InterPro" id="IPR003594">
    <property type="entry name" value="HATPase_dom"/>
</dbReference>
<dbReference type="Pfam" id="PF02518">
    <property type="entry name" value="HATPase_c"/>
    <property type="match status" value="1"/>
</dbReference>
<dbReference type="InterPro" id="IPR005467">
    <property type="entry name" value="His_kinase_dom"/>
</dbReference>
<sequence>MNSPNIASLVNLLGFTVGVALYALLLVMVVRHRQAKGKFSFDFLLLATAILGLLWNAGELIAVVWKDFGAGAVAPVLLAISYSALGFLPSVVVHSAWKNSEPENRNTGWLTYAAYGLSLLATFFHFKSIVLYDVAPSDAALRILTVGSLALLAGLLVFNFRALAENKRIWIAALLIFAVSALHLSSDAEENSSWLVELVAHQSSLPLALAILLQDYRFAFADLFLKRALSLLLVSLTAFGVYVFAAAPLFALHTAHEENDIQRVSITLTFWIATALVYPSLHGFAVWLVDNIILRRADYASLRVEISKTIEQRDSVEDVLNETCRRLALALSARKSDWNLISENETNLPAVNFAVRRAEIFVPVAESPFYAIHLDDFSGGRRLLSGELEMLEAVALLAARRIDALRVTHERCAREIREQEFSKLATEAQLTALRAQINPHFLFNALTTIGYLINAAPDKAFATLMKLTALLRRVLKSGGEFSTLSEEIELVESYLEIERARFEERLAVEIDVPKDLRALCIPALILQPLAENAVKHGISKAARGGAVKISARLSNEKDRVFLELKVSDSGAGAVSGELERNRRSGVGLNNIEQRLRSYYGTSAVLRIESQAGRGTTAEIKFPVSESAFIK</sequence>
<accession>A0A6J4P6T8</accession>
<feature type="transmembrane region" description="Helical" evidence="1">
    <location>
        <begin position="43"/>
        <end position="65"/>
    </location>
</feature>
<reference evidence="3" key="1">
    <citation type="submission" date="2020-02" db="EMBL/GenBank/DDBJ databases">
        <authorList>
            <person name="Meier V. D."/>
        </authorList>
    </citation>
    <scope>NUCLEOTIDE SEQUENCE</scope>
    <source>
        <strain evidence="3">AVDCRST_MAG74</strain>
    </source>
</reference>
<dbReference type="EC" id="2.7.3.-" evidence="3"/>
<dbReference type="InterPro" id="IPR010559">
    <property type="entry name" value="Sig_transdc_His_kin_internal"/>
</dbReference>
<feature type="transmembrane region" description="Helical" evidence="1">
    <location>
        <begin position="6"/>
        <end position="31"/>
    </location>
</feature>